<dbReference type="PANTHER" id="PTHR43668:SF2">
    <property type="entry name" value="ALLANTOINASE"/>
    <property type="match status" value="1"/>
</dbReference>
<evidence type="ECO:0000313" key="2">
    <source>
        <dbReference type="Proteomes" id="UP001367508"/>
    </source>
</evidence>
<dbReference type="GO" id="GO:0006145">
    <property type="term" value="P:purine nucleobase catabolic process"/>
    <property type="evidence" value="ECO:0007669"/>
    <property type="project" value="TreeGrafter"/>
</dbReference>
<dbReference type="InterPro" id="IPR050138">
    <property type="entry name" value="DHOase/Allantoinase_Hydrolase"/>
</dbReference>
<name>A0AAN9MD14_CANGL</name>
<sequence length="98" mass="10875">MTLAMVSKDNYTLHFGALQFDLPVTWSYGKKYEVTLEQLSLLWSKKPATFVGLESKSLFAYVGRRLSGKVLDTFITGNLVFKDGKHAATVCGVPILSK</sequence>
<dbReference type="EMBL" id="JAYMYQ010000002">
    <property type="protein sequence ID" value="KAK7349717.1"/>
    <property type="molecule type" value="Genomic_DNA"/>
</dbReference>
<evidence type="ECO:0000313" key="1">
    <source>
        <dbReference type="EMBL" id="KAK7349717.1"/>
    </source>
</evidence>
<dbReference type="GO" id="GO:0005737">
    <property type="term" value="C:cytoplasm"/>
    <property type="evidence" value="ECO:0007669"/>
    <property type="project" value="TreeGrafter"/>
</dbReference>
<dbReference type="GO" id="GO:0004038">
    <property type="term" value="F:allantoinase activity"/>
    <property type="evidence" value="ECO:0007669"/>
    <property type="project" value="TreeGrafter"/>
</dbReference>
<proteinExistence type="predicted"/>
<accession>A0AAN9MD14</accession>
<protein>
    <submittedName>
        <fullName evidence="1">Uncharacterized protein</fullName>
    </submittedName>
</protein>
<comment type="caution">
    <text evidence="1">The sequence shown here is derived from an EMBL/GenBank/DDBJ whole genome shotgun (WGS) entry which is preliminary data.</text>
</comment>
<organism evidence="1 2">
    <name type="scientific">Canavalia gladiata</name>
    <name type="common">Sword bean</name>
    <name type="synonym">Dolichos gladiatus</name>
    <dbReference type="NCBI Taxonomy" id="3824"/>
    <lineage>
        <taxon>Eukaryota</taxon>
        <taxon>Viridiplantae</taxon>
        <taxon>Streptophyta</taxon>
        <taxon>Embryophyta</taxon>
        <taxon>Tracheophyta</taxon>
        <taxon>Spermatophyta</taxon>
        <taxon>Magnoliopsida</taxon>
        <taxon>eudicotyledons</taxon>
        <taxon>Gunneridae</taxon>
        <taxon>Pentapetalae</taxon>
        <taxon>rosids</taxon>
        <taxon>fabids</taxon>
        <taxon>Fabales</taxon>
        <taxon>Fabaceae</taxon>
        <taxon>Papilionoideae</taxon>
        <taxon>50 kb inversion clade</taxon>
        <taxon>NPAAA clade</taxon>
        <taxon>indigoferoid/millettioid clade</taxon>
        <taxon>Phaseoleae</taxon>
        <taxon>Canavalia</taxon>
    </lineage>
</organism>
<gene>
    <name evidence="1" type="ORF">VNO77_07320</name>
</gene>
<reference evidence="1 2" key="1">
    <citation type="submission" date="2024-01" db="EMBL/GenBank/DDBJ databases">
        <title>The genomes of 5 underutilized Papilionoideae crops provide insights into root nodulation and disease resistanc.</title>
        <authorList>
            <person name="Jiang F."/>
        </authorList>
    </citation>
    <scope>NUCLEOTIDE SEQUENCE [LARGE SCALE GENOMIC DNA]</scope>
    <source>
        <strain evidence="1">LVBAO_FW01</strain>
        <tissue evidence="1">Leaves</tissue>
    </source>
</reference>
<dbReference type="Proteomes" id="UP001367508">
    <property type="component" value="Unassembled WGS sequence"/>
</dbReference>
<dbReference type="AlphaFoldDB" id="A0AAN9MD14"/>
<keyword evidence="2" id="KW-1185">Reference proteome</keyword>
<dbReference type="PANTHER" id="PTHR43668">
    <property type="entry name" value="ALLANTOINASE"/>
    <property type="match status" value="1"/>
</dbReference>